<dbReference type="KEGG" id="hir:HETIRDRAFT_164897"/>
<evidence type="ECO:0000313" key="1">
    <source>
        <dbReference type="EMBL" id="ETW74896.1"/>
    </source>
</evidence>
<dbReference type="AlphaFoldDB" id="W4JPU6"/>
<name>W4JPU6_HETIT</name>
<proteinExistence type="predicted"/>
<dbReference type="GeneID" id="20667946"/>
<keyword evidence="2" id="KW-1185">Reference proteome</keyword>
<accession>W4JPU6</accession>
<dbReference type="EMBL" id="KI925467">
    <property type="protein sequence ID" value="ETW74896.1"/>
    <property type="molecule type" value="Genomic_DNA"/>
</dbReference>
<dbReference type="RefSeq" id="XP_009553361.1">
    <property type="nucleotide sequence ID" value="XM_009555066.1"/>
</dbReference>
<dbReference type="HOGENOM" id="CLU_2961069_0_0_1"/>
<sequence length="59" mass="6598">MTNIVCSSLLFQSMSAITAHLHRSFWSCIALRSFLMLCSKHLRTSSQQAYQRAGSMATS</sequence>
<reference evidence="1 2" key="1">
    <citation type="journal article" date="2012" name="New Phytol.">
        <title>Insight into trade-off between wood decay and parasitism from the genome of a fungal forest pathogen.</title>
        <authorList>
            <person name="Olson A."/>
            <person name="Aerts A."/>
            <person name="Asiegbu F."/>
            <person name="Belbahri L."/>
            <person name="Bouzid O."/>
            <person name="Broberg A."/>
            <person name="Canback B."/>
            <person name="Coutinho P.M."/>
            <person name="Cullen D."/>
            <person name="Dalman K."/>
            <person name="Deflorio G."/>
            <person name="van Diepen L.T."/>
            <person name="Dunand C."/>
            <person name="Duplessis S."/>
            <person name="Durling M."/>
            <person name="Gonthier P."/>
            <person name="Grimwood J."/>
            <person name="Fossdal C.G."/>
            <person name="Hansson D."/>
            <person name="Henrissat B."/>
            <person name="Hietala A."/>
            <person name="Himmelstrand K."/>
            <person name="Hoffmeister D."/>
            <person name="Hogberg N."/>
            <person name="James T.Y."/>
            <person name="Karlsson M."/>
            <person name="Kohler A."/>
            <person name="Kues U."/>
            <person name="Lee Y.H."/>
            <person name="Lin Y.C."/>
            <person name="Lind M."/>
            <person name="Lindquist E."/>
            <person name="Lombard V."/>
            <person name="Lucas S."/>
            <person name="Lunden K."/>
            <person name="Morin E."/>
            <person name="Murat C."/>
            <person name="Park J."/>
            <person name="Raffaello T."/>
            <person name="Rouze P."/>
            <person name="Salamov A."/>
            <person name="Schmutz J."/>
            <person name="Solheim H."/>
            <person name="Stahlberg J."/>
            <person name="Velez H."/>
            <person name="de Vries R.P."/>
            <person name="Wiebenga A."/>
            <person name="Woodward S."/>
            <person name="Yakovlev I."/>
            <person name="Garbelotto M."/>
            <person name="Martin F."/>
            <person name="Grigoriev I.V."/>
            <person name="Stenlid J."/>
        </authorList>
    </citation>
    <scope>NUCLEOTIDE SEQUENCE [LARGE SCALE GENOMIC DNA]</scope>
    <source>
        <strain evidence="1 2">TC 32-1</strain>
    </source>
</reference>
<organism evidence="1 2">
    <name type="scientific">Heterobasidion irregulare (strain TC 32-1)</name>
    <dbReference type="NCBI Taxonomy" id="747525"/>
    <lineage>
        <taxon>Eukaryota</taxon>
        <taxon>Fungi</taxon>
        <taxon>Dikarya</taxon>
        <taxon>Basidiomycota</taxon>
        <taxon>Agaricomycotina</taxon>
        <taxon>Agaricomycetes</taxon>
        <taxon>Russulales</taxon>
        <taxon>Bondarzewiaceae</taxon>
        <taxon>Heterobasidion</taxon>
        <taxon>Heterobasidion annosum species complex</taxon>
    </lineage>
</organism>
<evidence type="ECO:0000313" key="2">
    <source>
        <dbReference type="Proteomes" id="UP000030671"/>
    </source>
</evidence>
<dbReference type="InParanoid" id="W4JPU6"/>
<dbReference type="Proteomes" id="UP000030671">
    <property type="component" value="Unassembled WGS sequence"/>
</dbReference>
<protein>
    <submittedName>
        <fullName evidence="1">Uncharacterized protein</fullName>
    </submittedName>
</protein>
<gene>
    <name evidence="1" type="ORF">HETIRDRAFT_164897</name>
</gene>